<feature type="compositionally biased region" description="Gly residues" evidence="1">
    <location>
        <begin position="1"/>
        <end position="14"/>
    </location>
</feature>
<dbReference type="Gramene" id="GBG93109">
    <property type="protein sequence ID" value="GBG93109"/>
    <property type="gene ID" value="CBR_g59029"/>
</dbReference>
<name>A0A388MF52_CHABU</name>
<dbReference type="Pfam" id="PF05699">
    <property type="entry name" value="Dimer_Tnp_hAT"/>
    <property type="match status" value="1"/>
</dbReference>
<evidence type="ECO:0000259" key="3">
    <source>
        <dbReference type="Pfam" id="PF05699"/>
    </source>
</evidence>
<dbReference type="InterPro" id="IPR007021">
    <property type="entry name" value="DUF659"/>
</dbReference>
<feature type="region of interest" description="Disordered" evidence="1">
    <location>
        <begin position="1"/>
        <end position="55"/>
    </location>
</feature>
<dbReference type="GO" id="GO:0046983">
    <property type="term" value="F:protein dimerization activity"/>
    <property type="evidence" value="ECO:0007669"/>
    <property type="project" value="InterPro"/>
</dbReference>
<dbReference type="PANTHER" id="PTHR32166">
    <property type="entry name" value="OSJNBA0013A04.12 PROTEIN"/>
    <property type="match status" value="1"/>
</dbReference>
<evidence type="ECO:0000256" key="1">
    <source>
        <dbReference type="SAM" id="MobiDB-lite"/>
    </source>
</evidence>
<protein>
    <recommendedName>
        <fullName evidence="6">HAT C-terminal dimerisation domain-containing protein</fullName>
    </recommendedName>
</protein>
<evidence type="ECO:0000313" key="5">
    <source>
        <dbReference type="Proteomes" id="UP000265515"/>
    </source>
</evidence>
<feature type="compositionally biased region" description="Polar residues" evidence="1">
    <location>
        <begin position="739"/>
        <end position="753"/>
    </location>
</feature>
<reference evidence="4 5" key="1">
    <citation type="journal article" date="2018" name="Cell">
        <title>The Chara Genome: Secondary Complexity and Implications for Plant Terrestrialization.</title>
        <authorList>
            <person name="Nishiyama T."/>
            <person name="Sakayama H."/>
            <person name="Vries J.D."/>
            <person name="Buschmann H."/>
            <person name="Saint-Marcoux D."/>
            <person name="Ullrich K.K."/>
            <person name="Haas F.B."/>
            <person name="Vanderstraeten L."/>
            <person name="Becker D."/>
            <person name="Lang D."/>
            <person name="Vosolsobe S."/>
            <person name="Rombauts S."/>
            <person name="Wilhelmsson P.K.I."/>
            <person name="Janitza P."/>
            <person name="Kern R."/>
            <person name="Heyl A."/>
            <person name="Rumpler F."/>
            <person name="Villalobos L.I.A.C."/>
            <person name="Clay J.M."/>
            <person name="Skokan R."/>
            <person name="Toyoda A."/>
            <person name="Suzuki Y."/>
            <person name="Kagoshima H."/>
            <person name="Schijlen E."/>
            <person name="Tajeshwar N."/>
            <person name="Catarino B."/>
            <person name="Hetherington A.J."/>
            <person name="Saltykova A."/>
            <person name="Bonnot C."/>
            <person name="Breuninger H."/>
            <person name="Symeonidi A."/>
            <person name="Radhakrishnan G.V."/>
            <person name="Van Nieuwerburgh F."/>
            <person name="Deforce D."/>
            <person name="Chang C."/>
            <person name="Karol K.G."/>
            <person name="Hedrich R."/>
            <person name="Ulvskov P."/>
            <person name="Glockner G."/>
            <person name="Delwiche C.F."/>
            <person name="Petrasek J."/>
            <person name="Van de Peer Y."/>
            <person name="Friml J."/>
            <person name="Beilby M."/>
            <person name="Dolan L."/>
            <person name="Kohara Y."/>
            <person name="Sugano S."/>
            <person name="Fujiyama A."/>
            <person name="Delaux P.-M."/>
            <person name="Quint M."/>
            <person name="TheiBen G."/>
            <person name="Hagemann M."/>
            <person name="Harholt J."/>
            <person name="Dunand C."/>
            <person name="Zachgo S."/>
            <person name="Langdale J."/>
            <person name="Maumus F."/>
            <person name="Straeten D.V.D."/>
            <person name="Gould S.B."/>
            <person name="Rensing S.A."/>
        </authorList>
    </citation>
    <scope>NUCLEOTIDE SEQUENCE [LARGE SCALE GENOMIC DNA]</scope>
    <source>
        <strain evidence="4 5">S276</strain>
    </source>
</reference>
<feature type="compositionally biased region" description="Basic and acidic residues" evidence="1">
    <location>
        <begin position="188"/>
        <end position="199"/>
    </location>
</feature>
<dbReference type="Pfam" id="PF04937">
    <property type="entry name" value="DUF659"/>
    <property type="match status" value="1"/>
</dbReference>
<sequence length="983" mass="110870">MASGSRAGGAVGGEGSRRQSERGVGRGKDIASSSAPSSGVVDKVPTPATDPSLFVPQAEEKQKKLQGKKEVWKHVEQGQEAVPKGRGEYWLRCRLCSTIYRGTSTRAVEHFLKLQKPCPFRTGMILHKLVAQGAKVLPKDKKTQYLLQNYRQLHNISAGGAAVNEDDESVVVPRGYEEPQPPVAAGREPVEEPVQRGKEPAAAQAAGEDGASTTRMASMQQTTIKRWVDNAAQKKLDVAWAEALFRAGIAFQFLEFDITQQLHSVYLEMANARPQVKLPSSKHIRTVMLEFIFMRIQKQMEPLTKCWDVTGCTFITDGSNDRRDWPVMNFLAAGEQGAVLVATVYMDGKKKTGAALAKLWEKIMREIGLHRINAICTDNAEVNKRAAQILECLLLRDVNKLDWVKGTVKRGHTIVKFIRNHHTSNSFMMSLDSSLTLLRPTEVRFGSVYRMLERIHNRRAVLKDMVDATNVGKWKAMRWSSAKLQAKADLVYFTLRRDGWWTELRKVVEMMEPLYLLLRRMDKDRTAPSNLVEYDRLMERMLAEVVLTPEQRSPVLEKPLSLANPVLGDLREFHKRPTAYDPNRTDKKMWEPDAVEDADIISPSEWWATYGGDVPKLQTIAIKVMGMWSTATPAERNWSSMDLVHSKRRNRLKPATVEKLVYIHWNMNLLRASENLTDHHYIDLWAEFFESPPAAEEGDDPLLAVPEEEKGKTEEEQAQERALTKLHGRNRIAKGRQTAGPTMTLSWERNPQSRAPHMLGGGEEHSATENARPQHHVKGRLIQVRSTIDTDIDMVLGPGPIDADEAEADRAKAMADADRERVQRRMREEEERRAAVPTRREMQKQKKKVGEHEPEPAREMGQHEEEEEEEMGQQDEMEEEEMGQQDKEEEHEMAHLAQEEEEMEEEEEEACMEQREEEMEQEEGHGPARRGFGGPTCGTGGRERGGAAARQDGAQRGGAATATVCTDDRVQASEETAEPAGSP</sequence>
<accession>A0A388MF52</accession>
<dbReference type="EMBL" id="BFEA01001234">
    <property type="protein sequence ID" value="GBG93109.1"/>
    <property type="molecule type" value="Genomic_DNA"/>
</dbReference>
<dbReference type="AlphaFoldDB" id="A0A388MF52"/>
<keyword evidence="5" id="KW-1185">Reference proteome</keyword>
<feature type="compositionally biased region" description="Low complexity" evidence="1">
    <location>
        <begin position="946"/>
        <end position="963"/>
    </location>
</feature>
<feature type="region of interest" description="Disordered" evidence="1">
    <location>
        <begin position="736"/>
        <end position="775"/>
    </location>
</feature>
<proteinExistence type="predicted"/>
<dbReference type="InterPro" id="IPR012337">
    <property type="entry name" value="RNaseH-like_sf"/>
</dbReference>
<evidence type="ECO:0000259" key="2">
    <source>
        <dbReference type="Pfam" id="PF04937"/>
    </source>
</evidence>
<feature type="compositionally biased region" description="Acidic residues" evidence="1">
    <location>
        <begin position="864"/>
        <end position="883"/>
    </location>
</feature>
<dbReference type="SUPFAM" id="SSF53098">
    <property type="entry name" value="Ribonuclease H-like"/>
    <property type="match status" value="1"/>
</dbReference>
<feature type="region of interest" description="Disordered" evidence="1">
    <location>
        <begin position="175"/>
        <end position="213"/>
    </location>
</feature>
<dbReference type="Proteomes" id="UP000265515">
    <property type="component" value="Unassembled WGS sequence"/>
</dbReference>
<evidence type="ECO:0000313" key="4">
    <source>
        <dbReference type="EMBL" id="GBG93109.1"/>
    </source>
</evidence>
<dbReference type="PANTHER" id="PTHR32166:SF123">
    <property type="entry name" value="BED-TYPE DOMAIN-CONTAINING PROTEIN"/>
    <property type="match status" value="1"/>
</dbReference>
<feature type="compositionally biased region" description="Basic and acidic residues" evidence="1">
    <location>
        <begin position="808"/>
        <end position="863"/>
    </location>
</feature>
<feature type="compositionally biased region" description="Basic and acidic residues" evidence="1">
    <location>
        <begin position="884"/>
        <end position="898"/>
    </location>
</feature>
<feature type="compositionally biased region" description="Gly residues" evidence="1">
    <location>
        <begin position="931"/>
        <end position="940"/>
    </location>
</feature>
<dbReference type="InterPro" id="IPR008906">
    <property type="entry name" value="HATC_C_dom"/>
</dbReference>
<organism evidence="4 5">
    <name type="scientific">Chara braunii</name>
    <name type="common">Braun's stonewort</name>
    <dbReference type="NCBI Taxonomy" id="69332"/>
    <lineage>
        <taxon>Eukaryota</taxon>
        <taxon>Viridiplantae</taxon>
        <taxon>Streptophyta</taxon>
        <taxon>Charophyceae</taxon>
        <taxon>Charales</taxon>
        <taxon>Characeae</taxon>
        <taxon>Chara</taxon>
    </lineage>
</organism>
<gene>
    <name evidence="4" type="ORF">CBR_g59029</name>
</gene>
<feature type="region of interest" description="Disordered" evidence="1">
    <location>
        <begin position="801"/>
        <end position="983"/>
    </location>
</feature>
<comment type="caution">
    <text evidence="4">The sequence shown here is derived from an EMBL/GenBank/DDBJ whole genome shotgun (WGS) entry which is preliminary data.</text>
</comment>
<evidence type="ECO:0008006" key="6">
    <source>
        <dbReference type="Google" id="ProtNLM"/>
    </source>
</evidence>
<feature type="domain" description="HAT C-terminal dimerisation" evidence="3">
    <location>
        <begin position="598"/>
        <end position="666"/>
    </location>
</feature>
<feature type="compositionally biased region" description="Basic and acidic residues" evidence="1">
    <location>
        <begin position="15"/>
        <end position="29"/>
    </location>
</feature>
<feature type="compositionally biased region" description="Acidic residues" evidence="1">
    <location>
        <begin position="899"/>
        <end position="921"/>
    </location>
</feature>
<feature type="domain" description="DUF659" evidence="2">
    <location>
        <begin position="279"/>
        <end position="391"/>
    </location>
</feature>